<dbReference type="PANTHER" id="PTHR30055:SF209">
    <property type="entry name" value="POSSIBLE TRANSCRIPTIONAL REGULATORY PROTEIN (PROBABLY TETR-FAMILY)"/>
    <property type="match status" value="1"/>
</dbReference>
<dbReference type="Proteomes" id="UP000006281">
    <property type="component" value="Chromosome"/>
</dbReference>
<reference evidence="4 5" key="1">
    <citation type="journal article" date="2012" name="BMC Genomics">
        <title>Complete genome sequence of Saccharothrix espanaensis DSM 44229T and comparison to the other completely sequenced Pseudonocardiaceae.</title>
        <authorList>
            <person name="Strobel T."/>
            <person name="Al-Dilaimi A."/>
            <person name="Blom J."/>
            <person name="Gessner A."/>
            <person name="Kalinowski J."/>
            <person name="Luzhetska M."/>
            <person name="Puhler A."/>
            <person name="Szczepanowski R."/>
            <person name="Bechthold A."/>
            <person name="Ruckert C."/>
        </authorList>
    </citation>
    <scope>NUCLEOTIDE SEQUENCE [LARGE SCALE GENOMIC DNA]</scope>
    <source>
        <strain evidence="5">ATCC 51144 / DSM 44229 / JCM 9112 / NBRC 15066 / NRRL 15764</strain>
    </source>
</reference>
<dbReference type="PANTHER" id="PTHR30055">
    <property type="entry name" value="HTH-TYPE TRANSCRIPTIONAL REGULATOR RUTR"/>
    <property type="match status" value="1"/>
</dbReference>
<evidence type="ECO:0000313" key="5">
    <source>
        <dbReference type="Proteomes" id="UP000006281"/>
    </source>
</evidence>
<dbReference type="Pfam" id="PF00440">
    <property type="entry name" value="TetR_N"/>
    <property type="match status" value="1"/>
</dbReference>
<dbReference type="GO" id="GO:0003700">
    <property type="term" value="F:DNA-binding transcription factor activity"/>
    <property type="evidence" value="ECO:0007669"/>
    <property type="project" value="TreeGrafter"/>
</dbReference>
<dbReference type="InterPro" id="IPR009057">
    <property type="entry name" value="Homeodomain-like_sf"/>
</dbReference>
<dbReference type="PATRIC" id="fig|1179773.3.peg.6262"/>
<feature type="DNA-binding region" description="H-T-H motif" evidence="2">
    <location>
        <begin position="114"/>
        <end position="133"/>
    </location>
</feature>
<dbReference type="InterPro" id="IPR023772">
    <property type="entry name" value="DNA-bd_HTH_TetR-type_CS"/>
</dbReference>
<gene>
    <name evidence="4" type="ordered locus">BN6_62120</name>
</gene>
<dbReference type="SUPFAM" id="SSF46689">
    <property type="entry name" value="Homeodomain-like"/>
    <property type="match status" value="1"/>
</dbReference>
<dbReference type="InterPro" id="IPR001647">
    <property type="entry name" value="HTH_TetR"/>
</dbReference>
<dbReference type="HOGENOM" id="CLU_069356_17_2_11"/>
<dbReference type="PROSITE" id="PS50977">
    <property type="entry name" value="HTH_TETR_2"/>
    <property type="match status" value="1"/>
</dbReference>
<dbReference type="EMBL" id="HE804045">
    <property type="protein sequence ID" value="CCH33463.1"/>
    <property type="molecule type" value="Genomic_DNA"/>
</dbReference>
<dbReference type="InterPro" id="IPR050109">
    <property type="entry name" value="HTH-type_TetR-like_transc_reg"/>
</dbReference>
<dbReference type="AlphaFoldDB" id="K0K9Y7"/>
<dbReference type="eggNOG" id="COG1309">
    <property type="taxonomic scope" value="Bacteria"/>
</dbReference>
<dbReference type="STRING" id="1179773.BN6_62120"/>
<keyword evidence="1 2" id="KW-0238">DNA-binding</keyword>
<evidence type="ECO:0000256" key="2">
    <source>
        <dbReference type="PROSITE-ProRule" id="PRU00335"/>
    </source>
</evidence>
<dbReference type="Gene3D" id="1.10.357.10">
    <property type="entry name" value="Tetracycline Repressor, domain 2"/>
    <property type="match status" value="1"/>
</dbReference>
<evidence type="ECO:0000259" key="3">
    <source>
        <dbReference type="PROSITE" id="PS50977"/>
    </source>
</evidence>
<evidence type="ECO:0000313" key="4">
    <source>
        <dbReference type="EMBL" id="CCH33463.1"/>
    </source>
</evidence>
<proteinExistence type="predicted"/>
<evidence type="ECO:0000256" key="1">
    <source>
        <dbReference type="ARBA" id="ARBA00023125"/>
    </source>
</evidence>
<dbReference type="PROSITE" id="PS01081">
    <property type="entry name" value="HTH_TETR_1"/>
    <property type="match status" value="1"/>
</dbReference>
<dbReference type="PRINTS" id="PR00455">
    <property type="entry name" value="HTHTETR"/>
</dbReference>
<protein>
    <submittedName>
        <fullName evidence="4">Transcriptional regulator, TetR family</fullName>
    </submittedName>
</protein>
<feature type="domain" description="HTH tetR-type" evidence="3">
    <location>
        <begin position="91"/>
        <end position="151"/>
    </location>
</feature>
<name>K0K9Y7_SACES</name>
<dbReference type="KEGG" id="sesp:BN6_62120"/>
<keyword evidence="5" id="KW-1185">Reference proteome</keyword>
<accession>K0K9Y7</accession>
<sequence length="269" mass="29186">MLDLVVGMALPVGIDERRCDDQRFRRLGSRRGGHVQQLRHGKFPSSGNRTRVRFMAADSSGPQSGSSKTPIDISFRNLSVEYSPPLRADAARNRVKVLAAAAGLFSERGVEKVTMDDVAAAAGVGKGTLYRRFGDKSGLATALLDHLETELQEGILSGPPPLGGGASPAERLIAFTVAYLEFLRDSLDVVLLSQTSTTGARFRTGAHAFWRRHCEYLLEQCHTPAPGIAADVLLAGLSAEQVQHWLVERNLPFDHLVDALTQVTRSLTT</sequence>
<dbReference type="GO" id="GO:0000976">
    <property type="term" value="F:transcription cis-regulatory region binding"/>
    <property type="evidence" value="ECO:0007669"/>
    <property type="project" value="TreeGrafter"/>
</dbReference>
<organism evidence="4 5">
    <name type="scientific">Saccharothrix espanaensis (strain ATCC 51144 / DSM 44229 / JCM 9112 / NBRC 15066 / NRRL 15764)</name>
    <dbReference type="NCBI Taxonomy" id="1179773"/>
    <lineage>
        <taxon>Bacteria</taxon>
        <taxon>Bacillati</taxon>
        <taxon>Actinomycetota</taxon>
        <taxon>Actinomycetes</taxon>
        <taxon>Pseudonocardiales</taxon>
        <taxon>Pseudonocardiaceae</taxon>
        <taxon>Saccharothrix</taxon>
    </lineage>
</organism>